<organism evidence="3 4">
    <name type="scientific">Rhodotorula diobovata</name>
    <dbReference type="NCBI Taxonomy" id="5288"/>
    <lineage>
        <taxon>Eukaryota</taxon>
        <taxon>Fungi</taxon>
        <taxon>Dikarya</taxon>
        <taxon>Basidiomycota</taxon>
        <taxon>Pucciniomycotina</taxon>
        <taxon>Microbotryomycetes</taxon>
        <taxon>Sporidiobolales</taxon>
        <taxon>Sporidiobolaceae</taxon>
        <taxon>Rhodotorula</taxon>
    </lineage>
</organism>
<reference evidence="3 4" key="1">
    <citation type="submission" date="2019-03" db="EMBL/GenBank/DDBJ databases">
        <title>Rhodosporidium diobovatum UCD-FST 08-225 genome sequencing, assembly, and annotation.</title>
        <authorList>
            <person name="Fakankun I.U."/>
            <person name="Fristensky B."/>
            <person name="Levin D.B."/>
        </authorList>
    </citation>
    <scope>NUCLEOTIDE SEQUENCE [LARGE SCALE GENOMIC DNA]</scope>
    <source>
        <strain evidence="3 4">UCD-FST 08-225</strain>
    </source>
</reference>
<accession>A0A5C5FVY2</accession>
<feature type="chain" id="PRO_5022861578" description="Proteophosphoglycan ppg4" evidence="2">
    <location>
        <begin position="26"/>
        <end position="366"/>
    </location>
</feature>
<proteinExistence type="predicted"/>
<evidence type="ECO:0000256" key="2">
    <source>
        <dbReference type="SAM" id="SignalP"/>
    </source>
</evidence>
<feature type="compositionally biased region" description="Low complexity" evidence="1">
    <location>
        <begin position="54"/>
        <end position="84"/>
    </location>
</feature>
<feature type="region of interest" description="Disordered" evidence="1">
    <location>
        <begin position="52"/>
        <end position="282"/>
    </location>
</feature>
<evidence type="ECO:0008006" key="5">
    <source>
        <dbReference type="Google" id="ProtNLM"/>
    </source>
</evidence>
<feature type="compositionally biased region" description="Basic and acidic residues" evidence="1">
    <location>
        <begin position="192"/>
        <end position="202"/>
    </location>
</feature>
<feature type="signal peptide" evidence="2">
    <location>
        <begin position="1"/>
        <end position="25"/>
    </location>
</feature>
<gene>
    <name evidence="3" type="ORF">DMC30DRAFT_399367</name>
</gene>
<name>A0A5C5FVY2_9BASI</name>
<sequence>MPTPTERKPLATLSLLPFLVASSSSSSSSSSAAASPNKRINSLKARGAAMSGLLPSPFSATSTAATTPPRAPLAPLADAPIPVASLASPSRAMMLDDDAQQRADDDEPTSSPRRLIDAFLRVGSSSPDKRKSTRMLPPLSPRRAPAPAKDDELVPTWTFFEDDPSTSAGAAAPIPTTPTTFSDPASPSNDDEAPRPEKENARPPRRPRTRSLSTAPSAPLALPTGSATTSAAPHSPPRTPPAGTTPASAFFSPSPSLATAFSTGPDFLQSLSGSGSASTVASGATAPFAFAESGPTSFAAAALSPPVGAYGAEGLGGGAFDGLLPAFAAAGAAGGHHAKKRESLDGEGEAAQQSAKRARTEADDQA</sequence>
<feature type="region of interest" description="Disordered" evidence="1">
    <location>
        <begin position="331"/>
        <end position="366"/>
    </location>
</feature>
<evidence type="ECO:0000313" key="3">
    <source>
        <dbReference type="EMBL" id="TNY19851.1"/>
    </source>
</evidence>
<protein>
    <recommendedName>
        <fullName evidence="5">Proteophosphoglycan ppg4</fullName>
    </recommendedName>
</protein>
<keyword evidence="2" id="KW-0732">Signal</keyword>
<feature type="compositionally biased region" description="Low complexity" evidence="1">
    <location>
        <begin position="241"/>
        <end position="263"/>
    </location>
</feature>
<dbReference type="EMBL" id="SOZI01000083">
    <property type="protein sequence ID" value="TNY19851.1"/>
    <property type="molecule type" value="Genomic_DNA"/>
</dbReference>
<evidence type="ECO:0000256" key="1">
    <source>
        <dbReference type="SAM" id="MobiDB-lite"/>
    </source>
</evidence>
<keyword evidence="4" id="KW-1185">Reference proteome</keyword>
<dbReference type="Proteomes" id="UP000311382">
    <property type="component" value="Unassembled WGS sequence"/>
</dbReference>
<feature type="compositionally biased region" description="Low complexity" evidence="1">
    <location>
        <begin position="165"/>
        <end position="180"/>
    </location>
</feature>
<dbReference type="AlphaFoldDB" id="A0A5C5FVY2"/>
<feature type="compositionally biased region" description="Low complexity" evidence="1">
    <location>
        <begin position="270"/>
        <end position="282"/>
    </location>
</feature>
<evidence type="ECO:0000313" key="4">
    <source>
        <dbReference type="Proteomes" id="UP000311382"/>
    </source>
</evidence>
<comment type="caution">
    <text evidence="3">The sequence shown here is derived from an EMBL/GenBank/DDBJ whole genome shotgun (WGS) entry which is preliminary data.</text>
</comment>